<dbReference type="InterPro" id="IPR041988">
    <property type="entry name" value="Ribosomal_uL24_KOW"/>
</dbReference>
<dbReference type="GO" id="GO:0006412">
    <property type="term" value="P:translation"/>
    <property type="evidence" value="ECO:0007669"/>
    <property type="project" value="InterPro"/>
</dbReference>
<dbReference type="PANTHER" id="PTHR12903">
    <property type="entry name" value="MITOCHONDRIAL RIBOSOMAL PROTEIN L24"/>
    <property type="match status" value="1"/>
</dbReference>
<protein>
    <recommendedName>
        <fullName evidence="7">KOW domain-containing protein</fullName>
    </recommendedName>
</protein>
<name>A0A9P4HT45_9PEZI</name>
<dbReference type="SUPFAM" id="SSF50104">
    <property type="entry name" value="Translation proteins SH3-like domain"/>
    <property type="match status" value="1"/>
</dbReference>
<dbReference type="EMBL" id="ML978727">
    <property type="protein sequence ID" value="KAF2085946.1"/>
    <property type="molecule type" value="Genomic_DNA"/>
</dbReference>
<dbReference type="AlphaFoldDB" id="A0A9P4HT45"/>
<evidence type="ECO:0008006" key="7">
    <source>
        <dbReference type="Google" id="ProtNLM"/>
    </source>
</evidence>
<reference evidence="5" key="1">
    <citation type="journal article" date="2020" name="Stud. Mycol.">
        <title>101 Dothideomycetes genomes: a test case for predicting lifestyles and emergence of pathogens.</title>
        <authorList>
            <person name="Haridas S."/>
            <person name="Albert R."/>
            <person name="Binder M."/>
            <person name="Bloem J."/>
            <person name="Labutti K."/>
            <person name="Salamov A."/>
            <person name="Andreopoulos B."/>
            <person name="Baker S."/>
            <person name="Barry K."/>
            <person name="Bills G."/>
            <person name="Bluhm B."/>
            <person name="Cannon C."/>
            <person name="Castanera R."/>
            <person name="Culley D."/>
            <person name="Daum C."/>
            <person name="Ezra D."/>
            <person name="Gonzalez J."/>
            <person name="Henrissat B."/>
            <person name="Kuo A."/>
            <person name="Liang C."/>
            <person name="Lipzen A."/>
            <person name="Lutzoni F."/>
            <person name="Magnuson J."/>
            <person name="Mondo S."/>
            <person name="Nolan M."/>
            <person name="Ohm R."/>
            <person name="Pangilinan J."/>
            <person name="Park H.-J."/>
            <person name="Ramirez L."/>
            <person name="Alfaro M."/>
            <person name="Sun H."/>
            <person name="Tritt A."/>
            <person name="Yoshinaga Y."/>
            <person name="Zwiers L.-H."/>
            <person name="Turgeon B."/>
            <person name="Goodwin S."/>
            <person name="Spatafora J."/>
            <person name="Crous P."/>
            <person name="Grigoriev I."/>
        </authorList>
    </citation>
    <scope>NUCLEOTIDE SEQUENCE</scope>
    <source>
        <strain evidence="5">CBS 121410</strain>
    </source>
</reference>
<keyword evidence="6" id="KW-1185">Reference proteome</keyword>
<dbReference type="InterPro" id="IPR014722">
    <property type="entry name" value="Rib_uL2_dom2"/>
</dbReference>
<dbReference type="GO" id="GO:0003723">
    <property type="term" value="F:RNA binding"/>
    <property type="evidence" value="ECO:0007669"/>
    <property type="project" value="InterPro"/>
</dbReference>
<comment type="caution">
    <text evidence="5">The sequence shown here is derived from an EMBL/GenBank/DDBJ whole genome shotgun (WGS) entry which is preliminary data.</text>
</comment>
<dbReference type="Pfam" id="PF22682">
    <property type="entry name" value="Ribosomal_uL24m-like"/>
    <property type="match status" value="1"/>
</dbReference>
<dbReference type="CDD" id="cd06089">
    <property type="entry name" value="KOW_RPL26"/>
    <property type="match status" value="1"/>
</dbReference>
<evidence type="ECO:0000256" key="1">
    <source>
        <dbReference type="ARBA" id="ARBA00010618"/>
    </source>
</evidence>
<dbReference type="OrthoDB" id="359154at2759"/>
<proteinExistence type="inferred from homology"/>
<organism evidence="5 6">
    <name type="scientific">Saccharata proteae CBS 121410</name>
    <dbReference type="NCBI Taxonomy" id="1314787"/>
    <lineage>
        <taxon>Eukaryota</taxon>
        <taxon>Fungi</taxon>
        <taxon>Dikarya</taxon>
        <taxon>Ascomycota</taxon>
        <taxon>Pezizomycotina</taxon>
        <taxon>Dothideomycetes</taxon>
        <taxon>Dothideomycetes incertae sedis</taxon>
        <taxon>Botryosphaeriales</taxon>
        <taxon>Saccharataceae</taxon>
        <taxon>Saccharata</taxon>
    </lineage>
</organism>
<evidence type="ECO:0000313" key="6">
    <source>
        <dbReference type="Proteomes" id="UP000799776"/>
    </source>
</evidence>
<evidence type="ECO:0000313" key="5">
    <source>
        <dbReference type="EMBL" id="KAF2085946.1"/>
    </source>
</evidence>
<keyword evidence="3" id="KW-0687">Ribonucleoprotein</keyword>
<dbReference type="InterPro" id="IPR003256">
    <property type="entry name" value="Ribosomal_uL24"/>
</dbReference>
<dbReference type="GO" id="GO:0005840">
    <property type="term" value="C:ribosome"/>
    <property type="evidence" value="ECO:0007669"/>
    <property type="project" value="UniProtKB-KW"/>
</dbReference>
<evidence type="ECO:0000256" key="2">
    <source>
        <dbReference type="ARBA" id="ARBA00022980"/>
    </source>
</evidence>
<dbReference type="GO" id="GO:1990904">
    <property type="term" value="C:ribonucleoprotein complex"/>
    <property type="evidence" value="ECO:0007669"/>
    <property type="project" value="UniProtKB-KW"/>
</dbReference>
<dbReference type="Gene3D" id="2.30.30.30">
    <property type="match status" value="1"/>
</dbReference>
<keyword evidence="2" id="KW-0689">Ribosomal protein</keyword>
<dbReference type="Proteomes" id="UP000799776">
    <property type="component" value="Unassembled WGS sequence"/>
</dbReference>
<accession>A0A9P4HT45</accession>
<dbReference type="InterPro" id="IPR008991">
    <property type="entry name" value="Translation_prot_SH3-like_sf"/>
</dbReference>
<gene>
    <name evidence="5" type="ORF">K490DRAFT_74818</name>
</gene>
<dbReference type="GO" id="GO:0003735">
    <property type="term" value="F:structural constituent of ribosome"/>
    <property type="evidence" value="ECO:0007669"/>
    <property type="project" value="InterPro"/>
</dbReference>
<feature type="compositionally biased region" description="Low complexity" evidence="4">
    <location>
        <begin position="1"/>
        <end position="13"/>
    </location>
</feature>
<sequence length="346" mass="39864">MKRLMARTNAAKAHAAKRAAARKEKDAIYERREYLAGKVQQERARLDWLKDARKRRQEDYMLGPLAPRRDVGDMMERWGTIPEQLAQRVEVPEADLPKYFPYVAGDRVCLIEGYDKGKIGVVHSVYEESMSIIVEGLRQTEAFIEPNIRKVEGSKEPTRRINLPIPISDVRLVWSLTSPITGHMRDCIINEFKIETETETETGVEYPARRVVPGIPDLEIPYPRHDETEDAVDEPWDTLRIHTEEQTWVPHEMMYPMPSSVIDELRSKYSKTREVHDADYVAKKKAADAREEQKKNLHLLMQIQKAANAPKREALAEQVLERLGAELAKRRGFAGGKEKWLAKKEA</sequence>
<comment type="similarity">
    <text evidence="1">Belongs to the universal ribosomal protein uL24 family.</text>
</comment>
<feature type="region of interest" description="Disordered" evidence="4">
    <location>
        <begin position="1"/>
        <end position="24"/>
    </location>
</feature>
<evidence type="ECO:0000256" key="4">
    <source>
        <dbReference type="SAM" id="MobiDB-lite"/>
    </source>
</evidence>
<evidence type="ECO:0000256" key="3">
    <source>
        <dbReference type="ARBA" id="ARBA00023274"/>
    </source>
</evidence>